<accession>A0A9D2TE48</accession>
<dbReference type="InterPro" id="IPR045611">
    <property type="entry name" value="DUF6449"/>
</dbReference>
<reference evidence="3" key="2">
    <citation type="submission" date="2021-04" db="EMBL/GenBank/DDBJ databases">
        <authorList>
            <person name="Gilroy R."/>
        </authorList>
    </citation>
    <scope>NUCLEOTIDE SEQUENCE</scope>
    <source>
        <strain evidence="3">CHK198-12963</strain>
    </source>
</reference>
<dbReference type="AlphaFoldDB" id="A0A9D2TE48"/>
<keyword evidence="1" id="KW-0472">Membrane</keyword>
<feature type="transmembrane region" description="Helical" evidence="1">
    <location>
        <begin position="270"/>
        <end position="291"/>
    </location>
</feature>
<keyword evidence="1" id="KW-0812">Transmembrane</keyword>
<feature type="transmembrane region" description="Helical" evidence="1">
    <location>
        <begin position="167"/>
        <end position="187"/>
    </location>
</feature>
<feature type="transmembrane region" description="Helical" evidence="1">
    <location>
        <begin position="312"/>
        <end position="331"/>
    </location>
</feature>
<feature type="transmembrane region" description="Helical" evidence="1">
    <location>
        <begin position="199"/>
        <end position="220"/>
    </location>
</feature>
<feature type="transmembrane region" description="Helical" evidence="1">
    <location>
        <begin position="337"/>
        <end position="359"/>
    </location>
</feature>
<feature type="transmembrane region" description="Helical" evidence="1">
    <location>
        <begin position="132"/>
        <end position="155"/>
    </location>
</feature>
<feature type="transmembrane region" description="Helical" evidence="1">
    <location>
        <begin position="371"/>
        <end position="392"/>
    </location>
</feature>
<protein>
    <submittedName>
        <fullName evidence="3">ABC transporter permease</fullName>
    </submittedName>
</protein>
<comment type="caution">
    <text evidence="3">The sequence shown here is derived from an EMBL/GenBank/DDBJ whole genome shotgun (WGS) entry which is preliminary data.</text>
</comment>
<reference evidence="3" key="1">
    <citation type="journal article" date="2021" name="PeerJ">
        <title>Extensive microbial diversity within the chicken gut microbiome revealed by metagenomics and culture.</title>
        <authorList>
            <person name="Gilroy R."/>
            <person name="Ravi A."/>
            <person name="Getino M."/>
            <person name="Pursley I."/>
            <person name="Horton D.L."/>
            <person name="Alikhan N.F."/>
            <person name="Baker D."/>
            <person name="Gharbi K."/>
            <person name="Hall N."/>
            <person name="Watson M."/>
            <person name="Adriaenssens E.M."/>
            <person name="Foster-Nyarko E."/>
            <person name="Jarju S."/>
            <person name="Secka A."/>
            <person name="Antonio M."/>
            <person name="Oren A."/>
            <person name="Chaudhuri R.R."/>
            <person name="La Ragione R."/>
            <person name="Hildebrand F."/>
            <person name="Pallen M.J."/>
        </authorList>
    </citation>
    <scope>NUCLEOTIDE SEQUENCE</scope>
    <source>
        <strain evidence="3">CHK198-12963</strain>
    </source>
</reference>
<organism evidence="3 4">
    <name type="scientific">Candidatus Enterocloster excrementigallinarum</name>
    <dbReference type="NCBI Taxonomy" id="2838558"/>
    <lineage>
        <taxon>Bacteria</taxon>
        <taxon>Bacillati</taxon>
        <taxon>Bacillota</taxon>
        <taxon>Clostridia</taxon>
        <taxon>Lachnospirales</taxon>
        <taxon>Lachnospiraceae</taxon>
        <taxon>Enterocloster</taxon>
    </lineage>
</organism>
<dbReference type="EMBL" id="DWWB01000042">
    <property type="protein sequence ID" value="HJC66594.1"/>
    <property type="molecule type" value="Genomic_DNA"/>
</dbReference>
<sequence>MTSRSLYFKLLWEDLKRRSWAIALAVIAFFFALPINLALTMENAQADNFYRYNDYVSLDTMHWSSEAAKAARILELKTGIVLSGGEFGNGFLAFLMIVTAVVMGVSSFAYLHNRRKVDFYHSLPIRREMMYLVQYTGGVLIIAGIYLLNLIFYVGVSCTYGVPVGNVLGGLLAGWLLNLLYFLLLYGVTVAAVMLTGQLLVGLLAVGVLFFFLPVLVLVLESYCEIFFETMPVQWQWEEGWLMDTLKWISPFTAYLFALSWGMKELGNHIPALIVTFFAVLALGIFGMALYRLRPLESAGRAMAFRRTRTPIRFIMVWGYGIMGALFFWMIQSRPYWAVFGAVMGALISHCVIEVIYHFDFKKLFAHWPQMILAVALSIALFFSFRFDWWGYDSYLPAEEKVESASVSMDLDQNWLSGRKIETAPDGSQSVSWEDPDEYRMENMYITDLQPVLTLAQEGIRQEKAAREERFDQWKQSGSSPADERQNLVWSSFQVSYRLNNGRTVSRRYNFGMDENMMEAYSQLYEQPAYKEGLYSILGQSAENLAWASYEESGAVYGGMTDRKSLSQLLAAYQADLMDLTVETRQKENPVGRLMFADQEQKKFLDEHSVQAGRNAYSSDTYTPYDVCQGWPVYPSFDRTLSFLRDQDIAAGYGLNSEDVDSISVDFYWNEEKTLEELQAVNSRFETIDRMVFDDPEEIALLLSAFSEDEMYNYNGLCDVRGDFTLYVRTKKGDGVSGSLQMNRITPEIEELFVGTGLFEE</sequence>
<keyword evidence="1" id="KW-1133">Transmembrane helix</keyword>
<evidence type="ECO:0000313" key="4">
    <source>
        <dbReference type="Proteomes" id="UP000823863"/>
    </source>
</evidence>
<feature type="transmembrane region" description="Helical" evidence="1">
    <location>
        <begin position="91"/>
        <end position="111"/>
    </location>
</feature>
<evidence type="ECO:0000256" key="1">
    <source>
        <dbReference type="SAM" id="Phobius"/>
    </source>
</evidence>
<dbReference type="Proteomes" id="UP000823863">
    <property type="component" value="Unassembled WGS sequence"/>
</dbReference>
<evidence type="ECO:0000259" key="2">
    <source>
        <dbReference type="Pfam" id="PF20047"/>
    </source>
</evidence>
<feature type="transmembrane region" description="Helical" evidence="1">
    <location>
        <begin position="20"/>
        <end position="39"/>
    </location>
</feature>
<name>A0A9D2TE48_9FIRM</name>
<dbReference type="Pfam" id="PF20047">
    <property type="entry name" value="DUF6449"/>
    <property type="match status" value="1"/>
</dbReference>
<gene>
    <name evidence="3" type="ORF">H9931_07745</name>
</gene>
<feature type="domain" description="DUF6449" evidence="2">
    <location>
        <begin position="497"/>
        <end position="648"/>
    </location>
</feature>
<evidence type="ECO:0000313" key="3">
    <source>
        <dbReference type="EMBL" id="HJC66594.1"/>
    </source>
</evidence>
<proteinExistence type="predicted"/>